<evidence type="ECO:0000313" key="5">
    <source>
        <dbReference type="EMBL" id="KAK2109271.1"/>
    </source>
</evidence>
<protein>
    <submittedName>
        <fullName evidence="5">Uncharacterized protein</fullName>
    </submittedName>
</protein>
<name>A0ABQ9VIS1_SAGOE</name>
<evidence type="ECO:0000256" key="1">
    <source>
        <dbReference type="ARBA" id="ARBA00004496"/>
    </source>
</evidence>
<dbReference type="EMBL" id="JASSZA010000006">
    <property type="protein sequence ID" value="KAK2109271.1"/>
    <property type="molecule type" value="Genomic_DNA"/>
</dbReference>
<dbReference type="Proteomes" id="UP001266305">
    <property type="component" value="Unassembled WGS sequence"/>
</dbReference>
<evidence type="ECO:0000256" key="4">
    <source>
        <dbReference type="SAM" id="MobiDB-lite"/>
    </source>
</evidence>
<reference evidence="5 6" key="1">
    <citation type="submission" date="2023-05" db="EMBL/GenBank/DDBJ databases">
        <title>B98-5 Cell Line De Novo Hybrid Assembly: An Optical Mapping Approach.</title>
        <authorList>
            <person name="Kananen K."/>
            <person name="Auerbach J.A."/>
            <person name="Kautto E."/>
            <person name="Blachly J.S."/>
        </authorList>
    </citation>
    <scope>NUCLEOTIDE SEQUENCE [LARGE SCALE GENOMIC DNA]</scope>
    <source>
        <strain evidence="5">B95-8</strain>
        <tissue evidence="5">Cell line</tissue>
    </source>
</reference>
<evidence type="ECO:0000256" key="2">
    <source>
        <dbReference type="ARBA" id="ARBA00022490"/>
    </source>
</evidence>
<proteinExistence type="predicted"/>
<keyword evidence="2" id="KW-0963">Cytoplasm</keyword>
<feature type="compositionally biased region" description="Low complexity" evidence="4">
    <location>
        <begin position="91"/>
        <end position="102"/>
    </location>
</feature>
<keyword evidence="6" id="KW-1185">Reference proteome</keyword>
<dbReference type="PANTHER" id="PTHR47544">
    <property type="entry name" value="RHO GUANINE NUCLEOTIDE EXCHANGE FACTOR 4"/>
    <property type="match status" value="1"/>
</dbReference>
<accession>A0ABQ9VIS1</accession>
<sequence>MFSPSALPSPPHFAQLLSLLPAMPDGALDTAVRADEVGSQEDLYDDLHSSSHHYSHSGGGGEQLAINELHASCCVFALPTEAEEIRENPHSGKTGSHPSSSSFAFPMREES</sequence>
<organism evidence="5 6">
    <name type="scientific">Saguinus oedipus</name>
    <name type="common">Cotton-top tamarin</name>
    <name type="synonym">Oedipomidas oedipus</name>
    <dbReference type="NCBI Taxonomy" id="9490"/>
    <lineage>
        <taxon>Eukaryota</taxon>
        <taxon>Metazoa</taxon>
        <taxon>Chordata</taxon>
        <taxon>Craniata</taxon>
        <taxon>Vertebrata</taxon>
        <taxon>Euteleostomi</taxon>
        <taxon>Mammalia</taxon>
        <taxon>Eutheria</taxon>
        <taxon>Euarchontoglires</taxon>
        <taxon>Primates</taxon>
        <taxon>Haplorrhini</taxon>
        <taxon>Platyrrhini</taxon>
        <taxon>Cebidae</taxon>
        <taxon>Callitrichinae</taxon>
        <taxon>Saguinus</taxon>
    </lineage>
</organism>
<dbReference type="PANTHER" id="PTHR47544:SF2">
    <property type="entry name" value="RHO GUANINE NUCLEOTIDE EXCHANGE FACTOR 4"/>
    <property type="match status" value="1"/>
</dbReference>
<feature type="region of interest" description="Disordered" evidence="4">
    <location>
        <begin position="39"/>
        <end position="62"/>
    </location>
</feature>
<gene>
    <name evidence="5" type="ORF">P7K49_014436</name>
</gene>
<evidence type="ECO:0000313" key="6">
    <source>
        <dbReference type="Proteomes" id="UP001266305"/>
    </source>
</evidence>
<comment type="subcellular location">
    <subcellularLocation>
        <location evidence="1">Cytoplasm</location>
    </subcellularLocation>
</comment>
<feature type="region of interest" description="Disordered" evidence="4">
    <location>
        <begin position="85"/>
        <end position="111"/>
    </location>
</feature>
<evidence type="ECO:0000256" key="3">
    <source>
        <dbReference type="ARBA" id="ARBA00022658"/>
    </source>
</evidence>
<comment type="caution">
    <text evidence="5">The sequence shown here is derived from an EMBL/GenBank/DDBJ whole genome shotgun (WGS) entry which is preliminary data.</text>
</comment>
<keyword evidence="3" id="KW-0344">Guanine-nucleotide releasing factor</keyword>